<name>A0A317T051_9PEZI</name>
<proteinExistence type="predicted"/>
<evidence type="ECO:0000313" key="3">
    <source>
        <dbReference type="Proteomes" id="UP000246991"/>
    </source>
</evidence>
<keyword evidence="3" id="KW-1185">Reference proteome</keyword>
<feature type="compositionally biased region" description="Low complexity" evidence="1">
    <location>
        <begin position="61"/>
        <end position="71"/>
    </location>
</feature>
<accession>A0A317T051</accession>
<dbReference type="Gene3D" id="3.40.50.1820">
    <property type="entry name" value="alpha/beta hydrolase"/>
    <property type="match status" value="1"/>
</dbReference>
<reference evidence="2 3" key="1">
    <citation type="submission" date="2018-03" db="EMBL/GenBank/DDBJ databases">
        <title>Genomes of Pezizomycetes fungi and the evolution of truffles.</title>
        <authorList>
            <person name="Murat C."/>
            <person name="Payen T."/>
            <person name="Noel B."/>
            <person name="Kuo A."/>
            <person name="Martin F.M."/>
        </authorList>
    </citation>
    <scope>NUCLEOTIDE SEQUENCE [LARGE SCALE GENOMIC DNA]</scope>
    <source>
        <strain evidence="2">091103-1</strain>
    </source>
</reference>
<feature type="region of interest" description="Disordered" evidence="1">
    <location>
        <begin position="1"/>
        <end position="41"/>
    </location>
</feature>
<feature type="non-terminal residue" evidence="2">
    <location>
        <position position="329"/>
    </location>
</feature>
<dbReference type="SUPFAM" id="SSF53474">
    <property type="entry name" value="alpha/beta-Hydrolases"/>
    <property type="match status" value="1"/>
</dbReference>
<feature type="region of interest" description="Disordered" evidence="1">
    <location>
        <begin position="55"/>
        <end position="79"/>
    </location>
</feature>
<dbReference type="PANTHER" id="PTHR11440">
    <property type="entry name" value="LECITHIN-CHOLESTEROL ACYLTRANSFERASE-RELATED"/>
    <property type="match status" value="1"/>
</dbReference>
<organism evidence="2 3">
    <name type="scientific">Tuber magnatum</name>
    <name type="common">white Piedmont truffle</name>
    <dbReference type="NCBI Taxonomy" id="42249"/>
    <lineage>
        <taxon>Eukaryota</taxon>
        <taxon>Fungi</taxon>
        <taxon>Dikarya</taxon>
        <taxon>Ascomycota</taxon>
        <taxon>Pezizomycotina</taxon>
        <taxon>Pezizomycetes</taxon>
        <taxon>Pezizales</taxon>
        <taxon>Tuberaceae</taxon>
        <taxon>Tuber</taxon>
    </lineage>
</organism>
<evidence type="ECO:0000256" key="1">
    <source>
        <dbReference type="SAM" id="MobiDB-lite"/>
    </source>
</evidence>
<dbReference type="OrthoDB" id="10250441at2759"/>
<evidence type="ECO:0000313" key="2">
    <source>
        <dbReference type="EMBL" id="PWW80055.1"/>
    </source>
</evidence>
<protein>
    <submittedName>
        <fullName evidence="2">Uncharacterized protein</fullName>
    </submittedName>
</protein>
<gene>
    <name evidence="2" type="ORF">C7212DRAFT_159753</name>
</gene>
<sequence length="329" mass="35833">MHNGATNLYSKRPPTPPESDADSFTNTRRAPQRPCLENGLSGNARCIPGPGAINGWGNGLGRTSSTTSSLGDDSRFSRTTKNPSVRIRAIVDGLPEYTPPTPALEALDSVQGDVVILGGYRGSVLRDLTINNRRVWVPLRVGLNLRKADLEVGLDPGDDEAMKERIVADGMLTNIGPVDVSKRLLKRLRSGAEGNNRRVHNWGYDWRLSPKLLSQRLIEFLETLPCNDGAQPGMNRKKGQGALVIAHSLGGLVTRHAINERPELFSGVVFAGTPKNCISILGALRSGDEVMFNSKVFSAQATFSFRTSFVFLPEDGQCFIDRNTGRQLP</sequence>
<comment type="caution">
    <text evidence="2">The sequence shown here is derived from an EMBL/GenBank/DDBJ whole genome shotgun (WGS) entry which is preliminary data.</text>
</comment>
<dbReference type="InterPro" id="IPR029058">
    <property type="entry name" value="AB_hydrolase_fold"/>
</dbReference>
<dbReference type="EMBL" id="PYWC01000004">
    <property type="protein sequence ID" value="PWW80055.1"/>
    <property type="molecule type" value="Genomic_DNA"/>
</dbReference>
<dbReference type="Proteomes" id="UP000246991">
    <property type="component" value="Unassembled WGS sequence"/>
</dbReference>
<dbReference type="AlphaFoldDB" id="A0A317T051"/>